<sequence length="52" mass="5904">MDTSQHHHLFRLHHYQLPYFQDEDGCPDLSPVGDVGIADTDGDGFPDYLDLC</sequence>
<protein>
    <submittedName>
        <fullName evidence="1">Thrombospondin type 3 repeat-containing protein</fullName>
    </submittedName>
</protein>
<dbReference type="EMBL" id="JNVL01000114">
    <property type="protein sequence ID" value="KER05337.1"/>
    <property type="molecule type" value="Genomic_DNA"/>
</dbReference>
<dbReference type="SUPFAM" id="SSF103647">
    <property type="entry name" value="TSP type-3 repeat"/>
    <property type="match status" value="1"/>
</dbReference>
<feature type="non-terminal residue" evidence="1">
    <location>
        <position position="52"/>
    </location>
</feature>
<organism evidence="1 2">
    <name type="scientific">Marine Group I thaumarchaeote SCGC AAA799-E16</name>
    <dbReference type="NCBI Taxonomy" id="1502292"/>
    <lineage>
        <taxon>Archaea</taxon>
        <taxon>Nitrososphaerota</taxon>
        <taxon>Marine Group I</taxon>
    </lineage>
</organism>
<proteinExistence type="predicted"/>
<dbReference type="GO" id="GO:0005509">
    <property type="term" value="F:calcium ion binding"/>
    <property type="evidence" value="ECO:0007669"/>
    <property type="project" value="InterPro"/>
</dbReference>
<reference evidence="1 2" key="1">
    <citation type="submission" date="2014-06" db="EMBL/GenBank/DDBJ databases">
        <authorList>
            <person name="Ngugi D.K."/>
            <person name="Blom J."/>
            <person name="Alam I."/>
            <person name="Rashid M."/>
            <person name="Ba Alawi W."/>
            <person name="Zhang G."/>
            <person name="Hikmawan T."/>
            <person name="Guan Y."/>
            <person name="Antunes A."/>
            <person name="Siam R."/>
            <person name="Eldorry H."/>
            <person name="Bajic V."/>
            <person name="Stingl U."/>
        </authorList>
    </citation>
    <scope>NUCLEOTIDE SEQUENCE [LARGE SCALE GENOMIC DNA]</scope>
    <source>
        <strain evidence="1">SCGC AAA799-E16</strain>
    </source>
</reference>
<accession>A0A081S334</accession>
<comment type="caution">
    <text evidence="1">The sequence shown here is derived from an EMBL/GenBank/DDBJ whole genome shotgun (WGS) entry which is preliminary data.</text>
</comment>
<dbReference type="AlphaFoldDB" id="A0A081S334"/>
<evidence type="ECO:0000313" key="2">
    <source>
        <dbReference type="Proteomes" id="UP000028027"/>
    </source>
</evidence>
<dbReference type="Proteomes" id="UP000028027">
    <property type="component" value="Unassembled WGS sequence"/>
</dbReference>
<dbReference type="InterPro" id="IPR028974">
    <property type="entry name" value="TSP_type-3_rpt"/>
</dbReference>
<evidence type="ECO:0000313" key="1">
    <source>
        <dbReference type="EMBL" id="KER05337.1"/>
    </source>
</evidence>
<name>A0A081S334_9ARCH</name>
<keyword evidence="2" id="KW-1185">Reference proteome</keyword>
<gene>
    <name evidence="1" type="ORF">AAA799E16_02022</name>
</gene>